<dbReference type="CDD" id="cd04480">
    <property type="entry name" value="RPA1_DBD_A_like"/>
    <property type="match status" value="1"/>
</dbReference>
<dbReference type="OrthoDB" id="1751331at2759"/>
<dbReference type="Gene3D" id="2.40.50.140">
    <property type="entry name" value="Nucleic acid-binding proteins"/>
    <property type="match status" value="1"/>
</dbReference>
<comment type="caution">
    <text evidence="2">The sequence shown here is derived from an EMBL/GenBank/DDBJ whole genome shotgun (WGS) entry which is preliminary data.</text>
</comment>
<accession>A0A2U1MTN0</accession>
<dbReference type="Proteomes" id="UP000245207">
    <property type="component" value="Unassembled WGS sequence"/>
</dbReference>
<dbReference type="Pfam" id="PF02721">
    <property type="entry name" value="DUF223"/>
    <property type="match status" value="1"/>
</dbReference>
<organism evidence="2 3">
    <name type="scientific">Artemisia annua</name>
    <name type="common">Sweet wormwood</name>
    <dbReference type="NCBI Taxonomy" id="35608"/>
    <lineage>
        <taxon>Eukaryota</taxon>
        <taxon>Viridiplantae</taxon>
        <taxon>Streptophyta</taxon>
        <taxon>Embryophyta</taxon>
        <taxon>Tracheophyta</taxon>
        <taxon>Spermatophyta</taxon>
        <taxon>Magnoliopsida</taxon>
        <taxon>eudicotyledons</taxon>
        <taxon>Gunneridae</taxon>
        <taxon>Pentapetalae</taxon>
        <taxon>asterids</taxon>
        <taxon>campanulids</taxon>
        <taxon>Asterales</taxon>
        <taxon>Asteraceae</taxon>
        <taxon>Asteroideae</taxon>
        <taxon>Anthemideae</taxon>
        <taxon>Artemisiinae</taxon>
        <taxon>Artemisia</taxon>
    </lineage>
</organism>
<reference evidence="2 3" key="1">
    <citation type="journal article" date="2018" name="Mol. Plant">
        <title>The genome of Artemisia annua provides insight into the evolution of Asteraceae family and artemisinin biosynthesis.</title>
        <authorList>
            <person name="Shen Q."/>
            <person name="Zhang L."/>
            <person name="Liao Z."/>
            <person name="Wang S."/>
            <person name="Yan T."/>
            <person name="Shi P."/>
            <person name="Liu M."/>
            <person name="Fu X."/>
            <person name="Pan Q."/>
            <person name="Wang Y."/>
            <person name="Lv Z."/>
            <person name="Lu X."/>
            <person name="Zhang F."/>
            <person name="Jiang W."/>
            <person name="Ma Y."/>
            <person name="Chen M."/>
            <person name="Hao X."/>
            <person name="Li L."/>
            <person name="Tang Y."/>
            <person name="Lv G."/>
            <person name="Zhou Y."/>
            <person name="Sun X."/>
            <person name="Brodelius P.E."/>
            <person name="Rose J.K.C."/>
            <person name="Tang K."/>
        </authorList>
    </citation>
    <scope>NUCLEOTIDE SEQUENCE [LARGE SCALE GENOMIC DNA]</scope>
    <source>
        <strain evidence="3">cv. Huhao1</strain>
        <tissue evidence="2">Leaf</tissue>
    </source>
</reference>
<proteinExistence type="predicted"/>
<dbReference type="EMBL" id="PKPP01004392">
    <property type="protein sequence ID" value="PWA64608.1"/>
    <property type="molecule type" value="Genomic_DNA"/>
</dbReference>
<evidence type="ECO:0000259" key="1">
    <source>
        <dbReference type="Pfam" id="PF02721"/>
    </source>
</evidence>
<keyword evidence="3" id="KW-1185">Reference proteome</keyword>
<name>A0A2U1MTN0_ARTAN</name>
<dbReference type="InterPro" id="IPR012340">
    <property type="entry name" value="NA-bd_OB-fold"/>
</dbReference>
<evidence type="ECO:0000313" key="2">
    <source>
        <dbReference type="EMBL" id="PWA64608.1"/>
    </source>
</evidence>
<dbReference type="PANTHER" id="PTHR47165">
    <property type="entry name" value="OS03G0429900 PROTEIN"/>
    <property type="match status" value="1"/>
</dbReference>
<evidence type="ECO:0000313" key="3">
    <source>
        <dbReference type="Proteomes" id="UP000245207"/>
    </source>
</evidence>
<dbReference type="AlphaFoldDB" id="A0A2U1MTN0"/>
<gene>
    <name evidence="2" type="ORF">CTI12_AA340580</name>
</gene>
<dbReference type="InterPro" id="IPR003871">
    <property type="entry name" value="RFA1B/D_OB_1st"/>
</dbReference>
<dbReference type="PANTHER" id="PTHR47165:SF4">
    <property type="entry name" value="OS03G0429900 PROTEIN"/>
    <property type="match status" value="1"/>
</dbReference>
<feature type="domain" description="Replication protein A 70 kDa DNA-binding subunit B/D first OB fold" evidence="1">
    <location>
        <begin position="8"/>
        <end position="109"/>
    </location>
</feature>
<dbReference type="SUPFAM" id="SSF50249">
    <property type="entry name" value="Nucleic acid-binding proteins"/>
    <property type="match status" value="1"/>
</dbReference>
<sequence>MAVFVSGYINDLSAVKDNINLRVRVLRSWTQVIYNKPHVKNLEMILMDENNTKMQATCRMANVNQFKHKLVEGVAVKLERYSLGEIQPKYRMVNNALRLSFLSNTLCEPCTDFTGSMYGFDFRGYKSINGFVDGRRWPIWSNAYIVFVIRADVIGHVTACQDLDNFDKNGNKGKKKPLTLIDAE</sequence>
<protein>
    <submittedName>
        <fullName evidence="2">Nucleic acid-binding, OB-fold protein</fullName>
    </submittedName>
</protein>